<accession>A0A2G3PM91</accession>
<organism evidence="1 2">
    <name type="scientific">Williamsia marianensis</name>
    <dbReference type="NCBI Taxonomy" id="85044"/>
    <lineage>
        <taxon>Bacteria</taxon>
        <taxon>Bacillati</taxon>
        <taxon>Actinomycetota</taxon>
        <taxon>Actinomycetes</taxon>
        <taxon>Mycobacteriales</taxon>
        <taxon>Nocardiaceae</taxon>
        <taxon>Williamsia</taxon>
    </lineage>
</organism>
<name>A0A2G3PM91_WILMA</name>
<evidence type="ECO:0000313" key="2">
    <source>
        <dbReference type="Proteomes" id="UP000225108"/>
    </source>
</evidence>
<dbReference type="Proteomes" id="UP000225108">
    <property type="component" value="Unassembled WGS sequence"/>
</dbReference>
<dbReference type="PANTHER" id="PTHR38479">
    <property type="entry name" value="LMO0824 PROTEIN"/>
    <property type="match status" value="1"/>
</dbReference>
<dbReference type="EMBL" id="PEBD01000008">
    <property type="protein sequence ID" value="PHV66890.1"/>
    <property type="molecule type" value="Genomic_DNA"/>
</dbReference>
<dbReference type="AlphaFoldDB" id="A0A2G3PM91"/>
<sequence length="360" mass="40307">MSTTLSMRQWNRTLLQRQHLLERVDEDVLEVLDRCVGLQSQDPKSAFYGLWSRIADFDPADLDQLIDEREVVRIALLRSTVFLIDSEDARWIRPLTQPLMDKVLRSNHYKLIGDADPTEVVDYGRELLRGNQMTVKDLKTALSERWPAADASSLVTVVRCLESLVQVPPRGTWRGSATTTYQLFDDWCGSGEPAVTGDEAIADLVRLYLRGFGPASINGIQTWSGITGLRPIVEAMEADWELAKLQGPDGEELFDIEGLAPADEGVDAPARLVAPFDNIVLAQGADRRRVIDDDVFKKTTTPNGRSPGFVLVDGRVAGIWNPRKDGKRITVEVEYLLKVSAADRRAVDRERDQLIEFCNS</sequence>
<evidence type="ECO:0000313" key="1">
    <source>
        <dbReference type="EMBL" id="PHV66890.1"/>
    </source>
</evidence>
<gene>
    <name evidence="1" type="ORF">CSW57_11615</name>
</gene>
<comment type="caution">
    <text evidence="1">The sequence shown here is derived from an EMBL/GenBank/DDBJ whole genome shotgun (WGS) entry which is preliminary data.</text>
</comment>
<dbReference type="InterPro" id="IPR009351">
    <property type="entry name" value="AlkZ-like"/>
</dbReference>
<dbReference type="RefSeq" id="WP_099382896.1">
    <property type="nucleotide sequence ID" value="NZ_PEBD01000008.1"/>
</dbReference>
<evidence type="ECO:0008006" key="3">
    <source>
        <dbReference type="Google" id="ProtNLM"/>
    </source>
</evidence>
<dbReference type="Pfam" id="PF06224">
    <property type="entry name" value="AlkZ-like"/>
    <property type="match status" value="1"/>
</dbReference>
<dbReference type="PANTHER" id="PTHR38479:SF2">
    <property type="entry name" value="WINGED HELIX DNA-BINDING DOMAIN-CONTAINING PROTEIN"/>
    <property type="match status" value="1"/>
</dbReference>
<proteinExistence type="predicted"/>
<reference evidence="1 2" key="1">
    <citation type="submission" date="2017-10" db="EMBL/GenBank/DDBJ databases">
        <title>The draft genome sequence of Williamsia sp. BULT 1.1 isolated from the semi-arid grassland soils from South Africa.</title>
        <authorList>
            <person name="Kabwe M.H."/>
            <person name="Govender N."/>
            <person name="Mutseka Lunga P."/>
            <person name="Vikram S."/>
            <person name="Makhalanyane T.P."/>
        </authorList>
    </citation>
    <scope>NUCLEOTIDE SEQUENCE [LARGE SCALE GENOMIC DNA]</scope>
    <source>
        <strain evidence="1 2">BULT 1.1</strain>
    </source>
</reference>
<protein>
    <recommendedName>
        <fullName evidence="3">Winged helix DNA-binding protein</fullName>
    </recommendedName>
</protein>